<keyword evidence="1" id="KW-0175">Coiled coil</keyword>
<keyword evidence="3" id="KW-1185">Reference proteome</keyword>
<accession>A0AAN7ATQ5</accession>
<gene>
    <name evidence="2" type="ORF">QBC40DRAFT_255773</name>
</gene>
<feature type="coiled-coil region" evidence="1">
    <location>
        <begin position="142"/>
        <end position="190"/>
    </location>
</feature>
<comment type="caution">
    <text evidence="2">The sequence shown here is derived from an EMBL/GenBank/DDBJ whole genome shotgun (WGS) entry which is preliminary data.</text>
</comment>
<feature type="coiled-coil region" evidence="1">
    <location>
        <begin position="32"/>
        <end position="115"/>
    </location>
</feature>
<sequence>MPRKELTVEKRNGKLYFVRGKPSDRVSREHREAELEHHIDELQRQLNGLKGLAQDQQTIRNELKKLQAQLENERQAHVKTQTDKKKEQQTLSTKLAAEQKAHKATQEKCEEWKQLREKDKDILKSKLADAQTGYEGKLKASQAQWERQKATLETELRDARHEALELKTSLQSLTADHHNLEQTLNMAHEANSDAVNIKDDLEATCLKLQEAHLVQKAQVNYYRQSLDEAVSARTQALQQLDQVKDELQSCKNSNTEAAAQAKEAYQDVCLRNNELCSEAAALRRENEELMNDLEEVTCERNDLSVRILDTCDDTFAADSELRQEIAALKQERQDLRRDLEKVSGQRDDLNSKLRRTGQGAVSTATTTNHHEVEATHSGTLWERILKDGLEFIGDTWVYFSAQPLKLIWVTILWWAVVLLG</sequence>
<evidence type="ECO:0000256" key="1">
    <source>
        <dbReference type="SAM" id="Coils"/>
    </source>
</evidence>
<reference evidence="2" key="1">
    <citation type="journal article" date="2023" name="Mol. Phylogenet. Evol.">
        <title>Genome-scale phylogeny and comparative genomics of the fungal order Sordariales.</title>
        <authorList>
            <person name="Hensen N."/>
            <person name="Bonometti L."/>
            <person name="Westerberg I."/>
            <person name="Brannstrom I.O."/>
            <person name="Guillou S."/>
            <person name="Cros-Aarteil S."/>
            <person name="Calhoun S."/>
            <person name="Haridas S."/>
            <person name="Kuo A."/>
            <person name="Mondo S."/>
            <person name="Pangilinan J."/>
            <person name="Riley R."/>
            <person name="LaButti K."/>
            <person name="Andreopoulos B."/>
            <person name="Lipzen A."/>
            <person name="Chen C."/>
            <person name="Yan M."/>
            <person name="Daum C."/>
            <person name="Ng V."/>
            <person name="Clum A."/>
            <person name="Steindorff A."/>
            <person name="Ohm R.A."/>
            <person name="Martin F."/>
            <person name="Silar P."/>
            <person name="Natvig D.O."/>
            <person name="Lalanne C."/>
            <person name="Gautier V."/>
            <person name="Ament-Velasquez S.L."/>
            <person name="Kruys A."/>
            <person name="Hutchinson M.I."/>
            <person name="Powell A.J."/>
            <person name="Barry K."/>
            <person name="Miller A.N."/>
            <person name="Grigoriev I.V."/>
            <person name="Debuchy R."/>
            <person name="Gladieux P."/>
            <person name="Hiltunen Thoren M."/>
            <person name="Johannesson H."/>
        </authorList>
    </citation>
    <scope>NUCLEOTIDE SEQUENCE</scope>
    <source>
        <strain evidence="2">CBS 315.58</strain>
    </source>
</reference>
<evidence type="ECO:0000313" key="2">
    <source>
        <dbReference type="EMBL" id="KAK4198789.1"/>
    </source>
</evidence>
<dbReference type="EMBL" id="MU863941">
    <property type="protein sequence ID" value="KAK4198789.1"/>
    <property type="molecule type" value="Genomic_DNA"/>
</dbReference>
<reference evidence="2" key="2">
    <citation type="submission" date="2023-05" db="EMBL/GenBank/DDBJ databases">
        <authorList>
            <consortium name="Lawrence Berkeley National Laboratory"/>
            <person name="Steindorff A."/>
            <person name="Hensen N."/>
            <person name="Bonometti L."/>
            <person name="Westerberg I."/>
            <person name="Brannstrom I.O."/>
            <person name="Guillou S."/>
            <person name="Cros-Aarteil S."/>
            <person name="Calhoun S."/>
            <person name="Haridas S."/>
            <person name="Kuo A."/>
            <person name="Mondo S."/>
            <person name="Pangilinan J."/>
            <person name="Riley R."/>
            <person name="Labutti K."/>
            <person name="Andreopoulos B."/>
            <person name="Lipzen A."/>
            <person name="Chen C."/>
            <person name="Yanf M."/>
            <person name="Daum C."/>
            <person name="Ng V."/>
            <person name="Clum A."/>
            <person name="Ohm R."/>
            <person name="Martin F."/>
            <person name="Silar P."/>
            <person name="Natvig D."/>
            <person name="Lalanne C."/>
            <person name="Gautier V."/>
            <person name="Ament-Velasquez S.L."/>
            <person name="Kruys A."/>
            <person name="Hutchinson M.I."/>
            <person name="Powell A.J."/>
            <person name="Barry K."/>
            <person name="Miller A.N."/>
            <person name="Grigoriev I.V."/>
            <person name="Debuchy R."/>
            <person name="Gladieux P."/>
            <person name="Thoren M.H."/>
            <person name="Johannesson H."/>
        </authorList>
    </citation>
    <scope>NUCLEOTIDE SEQUENCE</scope>
    <source>
        <strain evidence="2">CBS 315.58</strain>
    </source>
</reference>
<organism evidence="2 3">
    <name type="scientific">Triangularia verruculosa</name>
    <dbReference type="NCBI Taxonomy" id="2587418"/>
    <lineage>
        <taxon>Eukaryota</taxon>
        <taxon>Fungi</taxon>
        <taxon>Dikarya</taxon>
        <taxon>Ascomycota</taxon>
        <taxon>Pezizomycotina</taxon>
        <taxon>Sordariomycetes</taxon>
        <taxon>Sordariomycetidae</taxon>
        <taxon>Sordariales</taxon>
        <taxon>Podosporaceae</taxon>
        <taxon>Triangularia</taxon>
    </lineage>
</organism>
<dbReference type="AlphaFoldDB" id="A0AAN7ATQ5"/>
<feature type="coiled-coil region" evidence="1">
    <location>
        <begin position="226"/>
        <end position="352"/>
    </location>
</feature>
<protein>
    <submittedName>
        <fullName evidence="2">Uncharacterized protein</fullName>
    </submittedName>
</protein>
<evidence type="ECO:0000313" key="3">
    <source>
        <dbReference type="Proteomes" id="UP001303160"/>
    </source>
</evidence>
<dbReference type="Proteomes" id="UP001303160">
    <property type="component" value="Unassembled WGS sequence"/>
</dbReference>
<proteinExistence type="predicted"/>
<name>A0AAN7ATQ5_9PEZI</name>